<dbReference type="RefSeq" id="WP_096430956.1">
    <property type="nucleotide sequence ID" value="NZ_NTJD01000002.1"/>
</dbReference>
<reference evidence="4 5" key="1">
    <citation type="submission" date="2017-09" db="EMBL/GenBank/DDBJ databases">
        <title>A multilocus sequence analysis scheme for characterization of bacteria in the genus Thioclava.</title>
        <authorList>
            <person name="Liu Y."/>
            <person name="Shao Z."/>
        </authorList>
    </citation>
    <scope>NUCLEOTIDE SEQUENCE [LARGE SCALE GENOMIC DNA]</scope>
    <source>
        <strain evidence="4 5">CAU 1312</strain>
    </source>
</reference>
<proteinExistence type="predicted"/>
<dbReference type="EMBL" id="NTJD01000002">
    <property type="protein sequence ID" value="PCD77472.1"/>
    <property type="molecule type" value="Genomic_DNA"/>
</dbReference>
<dbReference type="Gene3D" id="3.40.630.30">
    <property type="match status" value="1"/>
</dbReference>
<dbReference type="AlphaFoldDB" id="A0A2A4CT79"/>
<dbReference type="SUPFAM" id="SSF55729">
    <property type="entry name" value="Acyl-CoA N-acyltransferases (Nat)"/>
    <property type="match status" value="1"/>
</dbReference>
<dbReference type="InterPro" id="IPR050832">
    <property type="entry name" value="Bact_Acetyltransf"/>
</dbReference>
<organism evidence="4 5">
    <name type="scientific">Pseudothioclava arenosa</name>
    <dbReference type="NCBI Taxonomy" id="1795308"/>
    <lineage>
        <taxon>Bacteria</taxon>
        <taxon>Pseudomonadati</taxon>
        <taxon>Pseudomonadota</taxon>
        <taxon>Alphaproteobacteria</taxon>
        <taxon>Rhodobacterales</taxon>
        <taxon>Paracoccaceae</taxon>
        <taxon>Pseudothioclava</taxon>
    </lineage>
</organism>
<evidence type="ECO:0000313" key="4">
    <source>
        <dbReference type="EMBL" id="PCD77472.1"/>
    </source>
</evidence>
<evidence type="ECO:0000313" key="5">
    <source>
        <dbReference type="Proteomes" id="UP000243507"/>
    </source>
</evidence>
<evidence type="ECO:0000256" key="2">
    <source>
        <dbReference type="ARBA" id="ARBA00023315"/>
    </source>
</evidence>
<keyword evidence="5" id="KW-1185">Reference proteome</keyword>
<evidence type="ECO:0000259" key="3">
    <source>
        <dbReference type="PROSITE" id="PS51186"/>
    </source>
</evidence>
<dbReference type="Pfam" id="PF00583">
    <property type="entry name" value="Acetyltransf_1"/>
    <property type="match status" value="1"/>
</dbReference>
<evidence type="ECO:0000256" key="1">
    <source>
        <dbReference type="ARBA" id="ARBA00022679"/>
    </source>
</evidence>
<comment type="caution">
    <text evidence="4">The sequence shown here is derived from an EMBL/GenBank/DDBJ whole genome shotgun (WGS) entry which is preliminary data.</text>
</comment>
<protein>
    <submittedName>
        <fullName evidence="4">GNAT family N-acetyltransferase</fullName>
    </submittedName>
</protein>
<dbReference type="CDD" id="cd04301">
    <property type="entry name" value="NAT_SF"/>
    <property type="match status" value="1"/>
</dbReference>
<feature type="domain" description="N-acetyltransferase" evidence="3">
    <location>
        <begin position="4"/>
        <end position="149"/>
    </location>
</feature>
<keyword evidence="1 4" id="KW-0808">Transferase</keyword>
<sequence length="155" mass="17103">MITITLEHPVQENLALLHQRHTADMHADTPPESIHMLPASALAAPGIRFYVMREEGRAIGMGALKQLSGPHAEIKSMHVLLEVRGRGLARVMLDHLISEARALGLERLSLETGAQASFLAARRLYETAGFSYCDPFEGYRPDPMSAFMTIELAPQ</sequence>
<dbReference type="PANTHER" id="PTHR43877">
    <property type="entry name" value="AMINOALKYLPHOSPHONATE N-ACETYLTRANSFERASE-RELATED-RELATED"/>
    <property type="match status" value="1"/>
</dbReference>
<dbReference type="PROSITE" id="PS51186">
    <property type="entry name" value="GNAT"/>
    <property type="match status" value="1"/>
</dbReference>
<accession>A0A2A4CT79</accession>
<dbReference type="OrthoDB" id="9803233at2"/>
<dbReference type="InterPro" id="IPR016181">
    <property type="entry name" value="Acyl_CoA_acyltransferase"/>
</dbReference>
<dbReference type="InterPro" id="IPR000182">
    <property type="entry name" value="GNAT_dom"/>
</dbReference>
<dbReference type="GO" id="GO:0016747">
    <property type="term" value="F:acyltransferase activity, transferring groups other than amino-acyl groups"/>
    <property type="evidence" value="ECO:0007669"/>
    <property type="project" value="InterPro"/>
</dbReference>
<dbReference type="PANTHER" id="PTHR43877:SF5">
    <property type="entry name" value="BLL8307 PROTEIN"/>
    <property type="match status" value="1"/>
</dbReference>
<keyword evidence="2" id="KW-0012">Acyltransferase</keyword>
<gene>
    <name evidence="4" type="ORF">CLN94_02890</name>
</gene>
<name>A0A2A4CT79_9RHOB</name>
<dbReference type="Proteomes" id="UP000243507">
    <property type="component" value="Unassembled WGS sequence"/>
</dbReference>